<dbReference type="InterPro" id="IPR004757">
    <property type="entry name" value="EtNH_permease"/>
</dbReference>
<feature type="transmembrane region" description="Helical" evidence="5">
    <location>
        <begin position="305"/>
        <end position="329"/>
    </location>
</feature>
<proteinExistence type="predicted"/>
<evidence type="ECO:0000256" key="2">
    <source>
        <dbReference type="ARBA" id="ARBA00022692"/>
    </source>
</evidence>
<feature type="transmembrane region" description="Helical" evidence="5">
    <location>
        <begin position="32"/>
        <end position="51"/>
    </location>
</feature>
<evidence type="ECO:0000259" key="6">
    <source>
        <dbReference type="Pfam" id="PF00324"/>
    </source>
</evidence>
<feature type="transmembrane region" description="Helical" evidence="5">
    <location>
        <begin position="258"/>
        <end position="285"/>
    </location>
</feature>
<dbReference type="PANTHER" id="PTHR42770">
    <property type="entry name" value="AMINO ACID TRANSPORTER-RELATED"/>
    <property type="match status" value="1"/>
</dbReference>
<feature type="transmembrane region" description="Helical" evidence="5">
    <location>
        <begin position="354"/>
        <end position="373"/>
    </location>
</feature>
<dbReference type="Proteomes" id="UP000234462">
    <property type="component" value="Unassembled WGS sequence"/>
</dbReference>
<comment type="subcellular location">
    <subcellularLocation>
        <location evidence="1">Membrane</location>
        <topology evidence="1">Multi-pass membrane protein</topology>
    </subcellularLocation>
</comment>
<feature type="domain" description="Amino acid permease/ SLC12A" evidence="6">
    <location>
        <begin position="49"/>
        <end position="452"/>
    </location>
</feature>
<feature type="transmembrane region" description="Helical" evidence="5">
    <location>
        <begin position="105"/>
        <end position="128"/>
    </location>
</feature>
<evidence type="ECO:0000313" key="7">
    <source>
        <dbReference type="EMBL" id="SMY13078.1"/>
    </source>
</evidence>
<feature type="transmembrane region" description="Helical" evidence="5">
    <location>
        <begin position="417"/>
        <end position="435"/>
    </location>
</feature>
<protein>
    <submittedName>
        <fullName evidence="7">Ethanolamine:proton symporter, EAT family (TC 2.A.3.5.1)</fullName>
    </submittedName>
</protein>
<dbReference type="PIRSF" id="PIRSF006060">
    <property type="entry name" value="AA_transporter"/>
    <property type="match status" value="1"/>
</dbReference>
<name>A0A2H1L848_9MICO</name>
<dbReference type="Gene3D" id="1.20.1740.10">
    <property type="entry name" value="Amino acid/polyamine transporter I"/>
    <property type="match status" value="1"/>
</dbReference>
<feature type="transmembrane region" description="Helical" evidence="5">
    <location>
        <begin position="441"/>
        <end position="460"/>
    </location>
</feature>
<accession>A0A2H1L848</accession>
<evidence type="ECO:0000256" key="5">
    <source>
        <dbReference type="SAM" id="Phobius"/>
    </source>
</evidence>
<keyword evidence="4 5" id="KW-0472">Membrane</keyword>
<evidence type="ECO:0000256" key="4">
    <source>
        <dbReference type="ARBA" id="ARBA00023136"/>
    </source>
</evidence>
<dbReference type="GO" id="GO:0055085">
    <property type="term" value="P:transmembrane transport"/>
    <property type="evidence" value="ECO:0007669"/>
    <property type="project" value="InterPro"/>
</dbReference>
<feature type="transmembrane region" description="Helical" evidence="5">
    <location>
        <begin position="63"/>
        <end position="85"/>
    </location>
</feature>
<keyword evidence="2 5" id="KW-0812">Transmembrane</keyword>
<feature type="transmembrane region" description="Helical" evidence="5">
    <location>
        <begin position="148"/>
        <end position="166"/>
    </location>
</feature>
<evidence type="ECO:0000256" key="1">
    <source>
        <dbReference type="ARBA" id="ARBA00004141"/>
    </source>
</evidence>
<dbReference type="GO" id="GO:0016020">
    <property type="term" value="C:membrane"/>
    <property type="evidence" value="ECO:0007669"/>
    <property type="project" value="UniProtKB-SubCell"/>
</dbReference>
<reference evidence="8" key="1">
    <citation type="submission" date="2017-03" db="EMBL/GenBank/DDBJ databases">
        <authorList>
            <person name="Monnet C."/>
        </authorList>
    </citation>
    <scope>NUCLEOTIDE SEQUENCE [LARGE SCALE GENOMIC DNA]</scope>
    <source>
        <strain evidence="8">SJ5-8</strain>
    </source>
</reference>
<dbReference type="InterPro" id="IPR004841">
    <property type="entry name" value="AA-permease/SLC12A_dom"/>
</dbReference>
<feature type="transmembrane region" description="Helical" evidence="5">
    <location>
        <begin position="379"/>
        <end position="397"/>
    </location>
</feature>
<feature type="transmembrane region" description="Helical" evidence="5">
    <location>
        <begin position="173"/>
        <end position="196"/>
    </location>
</feature>
<sequence length="486" mass="50974">MARDLSNRSTKNIGYSEVGSDYLAHRQLKKGAAGWILLAGLGVAYVISGDFSGWNLGLAQGGWGGLLIAFLLMGLMYVCMTLGLAEMSSTLPTAGAGYGFARRALGPLGGFTTGMAILIEYSMAPAAISTFIAGYVQALGILPESVPAWTIYLVAYLVFVGIHIWGVGEALRLMFVITAVAVVALLAFVFGMIGHIDTANLFDIAPTDAAGASSFLPFGIPGLLGSLVFGIWFFLAIEGVPLAAEESANPKRDMPRGIMTAMGILVVFGALMLLIVPGTAGAAAMGESDNPLPEAIRHVYGENSALATFVNWAGLAGLVASFFSIIFAYSRQLFALSRAGYLPRFLSLTGKRKTPYIALIVPGTIGFILAVATGGNGGILLNVAVFGATVSYVLLNLSHIMLRIREPRLERGYRTPGGIATTSIALVLAAIAVVATFVVDVLAAGIAAGVLVLAIAYFWFYSRHRLIASAPEEEFAQLAAAEDELS</sequence>
<dbReference type="RefSeq" id="WP_101589988.1">
    <property type="nucleotide sequence ID" value="NZ_FXZM01000016.1"/>
</dbReference>
<evidence type="ECO:0000313" key="8">
    <source>
        <dbReference type="Proteomes" id="UP000234462"/>
    </source>
</evidence>
<keyword evidence="3 5" id="KW-1133">Transmembrane helix</keyword>
<evidence type="ECO:0000256" key="3">
    <source>
        <dbReference type="ARBA" id="ARBA00022989"/>
    </source>
</evidence>
<dbReference type="AlphaFoldDB" id="A0A2H1L848"/>
<gene>
    <name evidence="7" type="ORF">BJEO58_02686</name>
</gene>
<dbReference type="PANTHER" id="PTHR42770:SF7">
    <property type="entry name" value="MEMBRANE PROTEIN"/>
    <property type="match status" value="1"/>
</dbReference>
<dbReference type="InterPro" id="IPR050367">
    <property type="entry name" value="APC_superfamily"/>
</dbReference>
<keyword evidence="8" id="KW-1185">Reference proteome</keyword>
<dbReference type="NCBIfam" id="TIGR00908">
    <property type="entry name" value="2A0305"/>
    <property type="match status" value="1"/>
</dbReference>
<feature type="transmembrane region" description="Helical" evidence="5">
    <location>
        <begin position="216"/>
        <end position="237"/>
    </location>
</feature>
<organism evidence="7 8">
    <name type="scientific">Brevibacterium jeotgali</name>
    <dbReference type="NCBI Taxonomy" id="1262550"/>
    <lineage>
        <taxon>Bacteria</taxon>
        <taxon>Bacillati</taxon>
        <taxon>Actinomycetota</taxon>
        <taxon>Actinomycetes</taxon>
        <taxon>Micrococcales</taxon>
        <taxon>Brevibacteriaceae</taxon>
        <taxon>Brevibacterium</taxon>
    </lineage>
</organism>
<dbReference type="Pfam" id="PF00324">
    <property type="entry name" value="AA_permease"/>
    <property type="match status" value="1"/>
</dbReference>
<dbReference type="EMBL" id="FXZM01000016">
    <property type="protein sequence ID" value="SMY13078.1"/>
    <property type="molecule type" value="Genomic_DNA"/>
</dbReference>
<dbReference type="OrthoDB" id="9762947at2"/>